<feature type="domain" description="Protein kinase" evidence="3">
    <location>
        <begin position="1"/>
        <end position="268"/>
    </location>
</feature>
<gene>
    <name evidence="4" type="ORF">SAY86_010844</name>
</gene>
<evidence type="ECO:0000259" key="3">
    <source>
        <dbReference type="PROSITE" id="PS50011"/>
    </source>
</evidence>
<keyword evidence="5" id="KW-1185">Reference proteome</keyword>
<organism evidence="4 5">
    <name type="scientific">Trapa natans</name>
    <name type="common">Water chestnut</name>
    <dbReference type="NCBI Taxonomy" id="22666"/>
    <lineage>
        <taxon>Eukaryota</taxon>
        <taxon>Viridiplantae</taxon>
        <taxon>Streptophyta</taxon>
        <taxon>Embryophyta</taxon>
        <taxon>Tracheophyta</taxon>
        <taxon>Spermatophyta</taxon>
        <taxon>Magnoliopsida</taxon>
        <taxon>eudicotyledons</taxon>
        <taxon>Gunneridae</taxon>
        <taxon>Pentapetalae</taxon>
        <taxon>rosids</taxon>
        <taxon>malvids</taxon>
        <taxon>Myrtales</taxon>
        <taxon>Lythraceae</taxon>
        <taxon>Trapa</taxon>
    </lineage>
</organism>
<dbReference type="EMBL" id="JAXQNO010000012">
    <property type="protein sequence ID" value="KAK4787011.1"/>
    <property type="molecule type" value="Genomic_DNA"/>
</dbReference>
<evidence type="ECO:0000313" key="5">
    <source>
        <dbReference type="Proteomes" id="UP001346149"/>
    </source>
</evidence>
<dbReference type="InterPro" id="IPR000719">
    <property type="entry name" value="Prot_kinase_dom"/>
</dbReference>
<proteinExistence type="inferred from homology"/>
<comment type="caution">
    <text evidence="4">The sequence shown here is derived from an EMBL/GenBank/DDBJ whole genome shotgun (WGS) entry which is preliminary data.</text>
</comment>
<comment type="similarity">
    <text evidence="1">Belongs to the protein kinase superfamily. CK1 Ser/Thr protein kinase family. Casein kinase I subfamily.</text>
</comment>
<sequence length="268" mass="29777">MAACFAVEAISILEKLHLRGFVVEAISILEKLHLRGFVVEAISILEKLHLRGFVVEAISILEKLHLRGFVVEAISILEKLHLRGFVVEAISILEKLHLRKLHLRGFVHGDVKPENFLLGLPGSADEKKLYLIDLGLASRWEDATSGQHVDYDQRPDVFRGTIRYASVHAHLGHTGSRRDDLRVFGIYIDFPPEKMGYQGDNKSFLVCKKKMGTSPKLMCCFCPAPFKHFLKRSHAKLELIGATAQANPGGTSAPKPNLLSVALVVVTT</sequence>
<dbReference type="InterPro" id="IPR008271">
    <property type="entry name" value="Ser/Thr_kinase_AS"/>
</dbReference>
<dbReference type="EC" id="2.7.11.1" evidence="2"/>
<reference evidence="4 5" key="1">
    <citation type="journal article" date="2023" name="Hortic Res">
        <title>Pangenome of water caltrop reveals structural variations and asymmetric subgenome divergence after allopolyploidization.</title>
        <authorList>
            <person name="Zhang X."/>
            <person name="Chen Y."/>
            <person name="Wang L."/>
            <person name="Yuan Y."/>
            <person name="Fang M."/>
            <person name="Shi L."/>
            <person name="Lu R."/>
            <person name="Comes H.P."/>
            <person name="Ma Y."/>
            <person name="Chen Y."/>
            <person name="Huang G."/>
            <person name="Zhou Y."/>
            <person name="Zheng Z."/>
            <person name="Qiu Y."/>
        </authorList>
    </citation>
    <scope>NUCLEOTIDE SEQUENCE [LARGE SCALE GENOMIC DNA]</scope>
    <source>
        <strain evidence="4">F231</strain>
    </source>
</reference>
<protein>
    <recommendedName>
        <fullName evidence="2">non-specific serine/threonine protein kinase</fullName>
        <ecNumber evidence="2">2.7.11.1</ecNumber>
    </recommendedName>
</protein>
<evidence type="ECO:0000256" key="2">
    <source>
        <dbReference type="ARBA" id="ARBA00012513"/>
    </source>
</evidence>
<accession>A0AAN7LX51</accession>
<dbReference type="InterPro" id="IPR050235">
    <property type="entry name" value="CK1_Ser-Thr_kinase"/>
</dbReference>
<dbReference type="SUPFAM" id="SSF56112">
    <property type="entry name" value="Protein kinase-like (PK-like)"/>
    <property type="match status" value="1"/>
</dbReference>
<name>A0AAN7LX51_TRANT</name>
<dbReference type="InterPro" id="IPR011009">
    <property type="entry name" value="Kinase-like_dom_sf"/>
</dbReference>
<dbReference type="PANTHER" id="PTHR11909">
    <property type="entry name" value="CASEIN KINASE-RELATED"/>
    <property type="match status" value="1"/>
</dbReference>
<dbReference type="PROSITE" id="PS00108">
    <property type="entry name" value="PROTEIN_KINASE_ST"/>
    <property type="match status" value="1"/>
</dbReference>
<dbReference type="Gene3D" id="1.10.510.10">
    <property type="entry name" value="Transferase(Phosphotransferase) domain 1"/>
    <property type="match status" value="1"/>
</dbReference>
<evidence type="ECO:0000313" key="4">
    <source>
        <dbReference type="EMBL" id="KAK4787011.1"/>
    </source>
</evidence>
<dbReference type="AlphaFoldDB" id="A0AAN7LX51"/>
<dbReference type="PROSITE" id="PS50011">
    <property type="entry name" value="PROTEIN_KINASE_DOM"/>
    <property type="match status" value="1"/>
</dbReference>
<dbReference type="Proteomes" id="UP001346149">
    <property type="component" value="Unassembled WGS sequence"/>
</dbReference>
<dbReference type="GO" id="GO:0005524">
    <property type="term" value="F:ATP binding"/>
    <property type="evidence" value="ECO:0007669"/>
    <property type="project" value="InterPro"/>
</dbReference>
<evidence type="ECO:0000256" key="1">
    <source>
        <dbReference type="ARBA" id="ARBA00005926"/>
    </source>
</evidence>
<dbReference type="GO" id="GO:0004674">
    <property type="term" value="F:protein serine/threonine kinase activity"/>
    <property type="evidence" value="ECO:0007669"/>
    <property type="project" value="UniProtKB-EC"/>
</dbReference>